<dbReference type="EC" id="3.1.3.89" evidence="8"/>
<comment type="cofactor">
    <cofactor evidence="2">
        <name>Mn(2+)</name>
        <dbReference type="ChEBI" id="CHEBI:29035"/>
    </cofactor>
</comment>
<dbReference type="PANTHER" id="PTHR11845">
    <property type="entry name" value="5'-DEOXYNUCLEOTIDASE HDDC2"/>
    <property type="match status" value="1"/>
</dbReference>
<evidence type="ECO:0000256" key="9">
    <source>
        <dbReference type="ARBA" id="ARBA00022723"/>
    </source>
</evidence>
<evidence type="ECO:0000256" key="3">
    <source>
        <dbReference type="ARBA" id="ARBA00001941"/>
    </source>
</evidence>
<evidence type="ECO:0000313" key="15">
    <source>
        <dbReference type="Proteomes" id="UP001430356"/>
    </source>
</evidence>
<protein>
    <recommendedName>
        <fullName evidence="8">5'-deoxynucleotidase</fullName>
        <ecNumber evidence="8">3.1.3.89</ecNumber>
    </recommendedName>
</protein>
<comment type="function">
    <text evidence="5">Catalyzes the dephosphorylation of the nucleoside 5'-monophosphates deoxyadenosine monophosphate (dAMP), deoxycytidine monophosphate (dCMP), deoxyguanosine monophosphate (dGMP) and deoxythymidine monophosphate (dTMP).</text>
</comment>
<feature type="compositionally biased region" description="Low complexity" evidence="12">
    <location>
        <begin position="214"/>
        <end position="223"/>
    </location>
</feature>
<evidence type="ECO:0000313" key="14">
    <source>
        <dbReference type="EMBL" id="KAK7200843.1"/>
    </source>
</evidence>
<evidence type="ECO:0000256" key="8">
    <source>
        <dbReference type="ARBA" id="ARBA00012964"/>
    </source>
</evidence>
<organism evidence="14 15">
    <name type="scientific">Novymonas esmeraldas</name>
    <dbReference type="NCBI Taxonomy" id="1808958"/>
    <lineage>
        <taxon>Eukaryota</taxon>
        <taxon>Discoba</taxon>
        <taxon>Euglenozoa</taxon>
        <taxon>Kinetoplastea</taxon>
        <taxon>Metakinetoplastina</taxon>
        <taxon>Trypanosomatida</taxon>
        <taxon>Trypanosomatidae</taxon>
        <taxon>Novymonas</taxon>
    </lineage>
</organism>
<proteinExistence type="inferred from homology"/>
<evidence type="ECO:0000256" key="2">
    <source>
        <dbReference type="ARBA" id="ARBA00001936"/>
    </source>
</evidence>
<keyword evidence="9" id="KW-0479">Metal-binding</keyword>
<comment type="cofactor">
    <cofactor evidence="4">
        <name>Mg(2+)</name>
        <dbReference type="ChEBI" id="CHEBI:18420"/>
    </cofactor>
</comment>
<dbReference type="Pfam" id="PF13023">
    <property type="entry name" value="HD_3"/>
    <property type="match status" value="1"/>
</dbReference>
<reference evidence="14 15" key="1">
    <citation type="journal article" date="2021" name="MBio">
        <title>A New Model Trypanosomatid, Novymonas esmeraldas: Genomic Perception of Its 'Candidatus Pandoraea novymonadis' Endosymbiont.</title>
        <authorList>
            <person name="Zakharova A."/>
            <person name="Saura A."/>
            <person name="Butenko A."/>
            <person name="Podesvova L."/>
            <person name="Warmusova S."/>
            <person name="Kostygov A.Y."/>
            <person name="Nenarokova A."/>
            <person name="Lukes J."/>
            <person name="Opperdoes F.R."/>
            <person name="Yurchenko V."/>
        </authorList>
    </citation>
    <scope>NUCLEOTIDE SEQUENCE [LARGE SCALE GENOMIC DNA]</scope>
    <source>
        <strain evidence="14 15">E262AT.01</strain>
    </source>
</reference>
<evidence type="ECO:0000256" key="5">
    <source>
        <dbReference type="ARBA" id="ARBA00004074"/>
    </source>
</evidence>
<dbReference type="FunFam" id="1.10.3210.10:FF:000011">
    <property type="entry name" value="HD domain-containing protein 2"/>
    <property type="match status" value="1"/>
</dbReference>
<evidence type="ECO:0000256" key="7">
    <source>
        <dbReference type="ARBA" id="ARBA00011738"/>
    </source>
</evidence>
<dbReference type="EMBL" id="JAECZO010000009">
    <property type="protein sequence ID" value="KAK7200843.1"/>
    <property type="molecule type" value="Genomic_DNA"/>
</dbReference>
<evidence type="ECO:0000256" key="4">
    <source>
        <dbReference type="ARBA" id="ARBA00001946"/>
    </source>
</evidence>
<dbReference type="GO" id="GO:0005737">
    <property type="term" value="C:cytoplasm"/>
    <property type="evidence" value="ECO:0007669"/>
    <property type="project" value="TreeGrafter"/>
</dbReference>
<dbReference type="Proteomes" id="UP001430356">
    <property type="component" value="Unassembled WGS sequence"/>
</dbReference>
<dbReference type="GO" id="GO:0009159">
    <property type="term" value="P:deoxyribonucleoside monophosphate catabolic process"/>
    <property type="evidence" value="ECO:0007669"/>
    <property type="project" value="UniProtKB-ARBA"/>
</dbReference>
<comment type="catalytic activity">
    <reaction evidence="1">
        <text>a 2'-deoxyribonucleoside 5'-phosphate + H2O = a 2'-deoxyribonucleoside + phosphate</text>
        <dbReference type="Rhea" id="RHEA:36167"/>
        <dbReference type="ChEBI" id="CHEBI:15377"/>
        <dbReference type="ChEBI" id="CHEBI:18274"/>
        <dbReference type="ChEBI" id="CHEBI:43474"/>
        <dbReference type="ChEBI" id="CHEBI:65317"/>
        <dbReference type="EC" id="3.1.3.89"/>
    </reaction>
</comment>
<dbReference type="InterPro" id="IPR006674">
    <property type="entry name" value="HD_domain"/>
</dbReference>
<comment type="caution">
    <text evidence="14">The sequence shown here is derived from an EMBL/GenBank/DDBJ whole genome shotgun (WGS) entry which is preliminary data.</text>
</comment>
<comment type="cofactor">
    <cofactor evidence="3">
        <name>Co(2+)</name>
        <dbReference type="ChEBI" id="CHEBI:48828"/>
    </cofactor>
</comment>
<keyword evidence="11" id="KW-0460">Magnesium</keyword>
<keyword evidence="15" id="KW-1185">Reference proteome</keyword>
<evidence type="ECO:0000256" key="11">
    <source>
        <dbReference type="ARBA" id="ARBA00022842"/>
    </source>
</evidence>
<comment type="subunit">
    <text evidence="7">Homodimer.</text>
</comment>
<evidence type="ECO:0000259" key="13">
    <source>
        <dbReference type="SMART" id="SM00471"/>
    </source>
</evidence>
<sequence>MSFSTGSRAAQDVIAFLHTMGRLKDTARRGWVEHDIRSPESISDHMYRMSLMCMMCPDTTLNRDRMIKMALCHDTGESIIGDISPAMKVPKEVKRKQETQAIQDLCGLLSSSPSTTFATELRELFEEYEAQETAESHFVKDMDLLEMIVQAHGYESANPGKDLSSFFRSGAGIRHPWARAIFETLANTRPYSTSKTAEVEEEGRGDAQAVPSATTTTTTASNM</sequence>
<evidence type="ECO:0000256" key="6">
    <source>
        <dbReference type="ARBA" id="ARBA00009999"/>
    </source>
</evidence>
<evidence type="ECO:0000256" key="1">
    <source>
        <dbReference type="ARBA" id="ARBA00001638"/>
    </source>
</evidence>
<dbReference type="PANTHER" id="PTHR11845:SF13">
    <property type="entry name" value="5'-DEOXYNUCLEOTIDASE HDDC2"/>
    <property type="match status" value="1"/>
</dbReference>
<evidence type="ECO:0000256" key="10">
    <source>
        <dbReference type="ARBA" id="ARBA00022801"/>
    </source>
</evidence>
<dbReference type="SMART" id="SM00471">
    <property type="entry name" value="HDc"/>
    <property type="match status" value="1"/>
</dbReference>
<dbReference type="AlphaFoldDB" id="A0AAW0F3C6"/>
<dbReference type="SUPFAM" id="SSF109604">
    <property type="entry name" value="HD-domain/PDEase-like"/>
    <property type="match status" value="1"/>
</dbReference>
<evidence type="ECO:0000256" key="12">
    <source>
        <dbReference type="SAM" id="MobiDB-lite"/>
    </source>
</evidence>
<dbReference type="GO" id="GO:0046872">
    <property type="term" value="F:metal ion binding"/>
    <property type="evidence" value="ECO:0007669"/>
    <property type="project" value="UniProtKB-KW"/>
</dbReference>
<dbReference type="InterPro" id="IPR039356">
    <property type="entry name" value="YfbR/HDDC2"/>
</dbReference>
<name>A0AAW0F3C6_9TRYP</name>
<feature type="region of interest" description="Disordered" evidence="12">
    <location>
        <begin position="192"/>
        <end position="223"/>
    </location>
</feature>
<accession>A0AAW0F3C6</accession>
<dbReference type="Gene3D" id="1.10.3210.10">
    <property type="entry name" value="Hypothetical protein af1432"/>
    <property type="match status" value="1"/>
</dbReference>
<dbReference type="InterPro" id="IPR003607">
    <property type="entry name" value="HD/PDEase_dom"/>
</dbReference>
<gene>
    <name evidence="14" type="ORF">NESM_000142800</name>
</gene>
<dbReference type="GO" id="GO:0002953">
    <property type="term" value="F:5'-deoxynucleotidase activity"/>
    <property type="evidence" value="ECO:0007669"/>
    <property type="project" value="UniProtKB-EC"/>
</dbReference>
<feature type="domain" description="HD/PDEase" evidence="13">
    <location>
        <begin position="38"/>
        <end position="157"/>
    </location>
</feature>
<keyword evidence="10" id="KW-0378">Hydrolase</keyword>
<comment type="similarity">
    <text evidence="6">Belongs to the HDDC2 family.</text>
</comment>